<evidence type="ECO:0000313" key="8">
    <source>
        <dbReference type="EMBL" id="RFA34588.1"/>
    </source>
</evidence>
<comment type="caution">
    <text evidence="8">The sequence shown here is derived from an EMBL/GenBank/DDBJ whole genome shotgun (WGS) entry which is preliminary data.</text>
</comment>
<keyword evidence="5 7" id="KW-1133">Transmembrane helix</keyword>
<dbReference type="Proteomes" id="UP000256763">
    <property type="component" value="Unassembled WGS sequence"/>
</dbReference>
<proteinExistence type="inferred from homology"/>
<feature type="transmembrane region" description="Helical" evidence="7">
    <location>
        <begin position="39"/>
        <end position="64"/>
    </location>
</feature>
<keyword evidence="9" id="KW-1185">Reference proteome</keyword>
<evidence type="ECO:0000313" key="9">
    <source>
        <dbReference type="Proteomes" id="UP000256763"/>
    </source>
</evidence>
<dbReference type="NCBIfam" id="NF008010">
    <property type="entry name" value="PRK10739.1"/>
    <property type="match status" value="1"/>
</dbReference>
<dbReference type="RefSeq" id="WP_116302786.1">
    <property type="nucleotide sequence ID" value="NZ_NFZV01000014.1"/>
</dbReference>
<sequence length="196" mass="21536">MDIVGTALLLFLIIDPIGNIPVFLAVLRGMTPSRRRYVIIRELLFALAVMLLFLFAGNALLGVLELRQEALSIAGGIILFLIALRMIFPAQYGVVAQDEDPFFVPLAVPLVAGPSVIAVLLLLVSREPGRVLEWLAALILAWAASAVILLASGSFYRIFSERGLRAMERLMGMLLILLSVQMLLDGISEFVYRLLE</sequence>
<feature type="transmembrane region" description="Helical" evidence="7">
    <location>
        <begin position="70"/>
        <end position="90"/>
    </location>
</feature>
<dbReference type="PANTHER" id="PTHR33508:SF10">
    <property type="entry name" value="UPF0056 INNER MEMBRANE PROTEIN YHGN"/>
    <property type="match status" value="1"/>
</dbReference>
<evidence type="ECO:0000256" key="5">
    <source>
        <dbReference type="ARBA" id="ARBA00022989"/>
    </source>
</evidence>
<organism evidence="8 9">
    <name type="scientific">Alkalilimnicola ehrlichii</name>
    <dbReference type="NCBI Taxonomy" id="351052"/>
    <lineage>
        <taxon>Bacteria</taxon>
        <taxon>Pseudomonadati</taxon>
        <taxon>Pseudomonadota</taxon>
        <taxon>Gammaproteobacteria</taxon>
        <taxon>Chromatiales</taxon>
        <taxon>Ectothiorhodospiraceae</taxon>
        <taxon>Alkalilimnicola</taxon>
    </lineage>
</organism>
<keyword evidence="4 7" id="KW-0812">Transmembrane</keyword>
<feature type="transmembrane region" description="Helical" evidence="7">
    <location>
        <begin position="170"/>
        <end position="192"/>
    </location>
</feature>
<accession>A0A3E0WP51</accession>
<evidence type="ECO:0000256" key="7">
    <source>
        <dbReference type="RuleBase" id="RU362048"/>
    </source>
</evidence>
<evidence type="ECO:0000256" key="1">
    <source>
        <dbReference type="ARBA" id="ARBA00004651"/>
    </source>
</evidence>
<reference evidence="9" key="1">
    <citation type="submission" date="2017-05" db="EMBL/GenBank/DDBJ databases">
        <authorList>
            <person name="Sharma S."/>
            <person name="Sidhu C."/>
            <person name="Pinnaka A.K."/>
        </authorList>
    </citation>
    <scope>NUCLEOTIDE SEQUENCE [LARGE SCALE GENOMIC DNA]</scope>
    <source>
        <strain evidence="9">AK93</strain>
    </source>
</reference>
<evidence type="ECO:0000256" key="3">
    <source>
        <dbReference type="ARBA" id="ARBA00022475"/>
    </source>
</evidence>
<feature type="transmembrane region" description="Helical" evidence="7">
    <location>
        <begin position="6"/>
        <end position="27"/>
    </location>
</feature>
<comment type="subcellular location">
    <subcellularLocation>
        <location evidence="1 7">Cell membrane</location>
        <topology evidence="1 7">Multi-pass membrane protein</topology>
    </subcellularLocation>
</comment>
<gene>
    <name evidence="8" type="ORF">CAL65_14570</name>
</gene>
<keyword evidence="3" id="KW-1003">Cell membrane</keyword>
<protein>
    <recommendedName>
        <fullName evidence="7">UPF0056 membrane protein</fullName>
    </recommendedName>
</protein>
<dbReference type="InterPro" id="IPR002771">
    <property type="entry name" value="Multi_antbiot-R_MarC"/>
</dbReference>
<dbReference type="PANTHER" id="PTHR33508">
    <property type="entry name" value="UPF0056 MEMBRANE PROTEIN YHCE"/>
    <property type="match status" value="1"/>
</dbReference>
<dbReference type="EMBL" id="NFZW01000015">
    <property type="protein sequence ID" value="RFA34588.1"/>
    <property type="molecule type" value="Genomic_DNA"/>
</dbReference>
<evidence type="ECO:0000256" key="4">
    <source>
        <dbReference type="ARBA" id="ARBA00022692"/>
    </source>
</evidence>
<name>A0A3E0WP51_9GAMM</name>
<dbReference type="AlphaFoldDB" id="A0A3E0WP51"/>
<evidence type="ECO:0000256" key="6">
    <source>
        <dbReference type="ARBA" id="ARBA00023136"/>
    </source>
</evidence>
<dbReference type="OrthoDB" id="21094at2"/>
<keyword evidence="6 7" id="KW-0472">Membrane</keyword>
<feature type="transmembrane region" description="Helical" evidence="7">
    <location>
        <begin position="102"/>
        <end position="123"/>
    </location>
</feature>
<dbReference type="GO" id="GO:0005886">
    <property type="term" value="C:plasma membrane"/>
    <property type="evidence" value="ECO:0007669"/>
    <property type="project" value="UniProtKB-SubCell"/>
</dbReference>
<comment type="similarity">
    <text evidence="2 7">Belongs to the UPF0056 (MarC) family.</text>
</comment>
<evidence type="ECO:0000256" key="2">
    <source>
        <dbReference type="ARBA" id="ARBA00009784"/>
    </source>
</evidence>
<feature type="transmembrane region" description="Helical" evidence="7">
    <location>
        <begin position="135"/>
        <end position="158"/>
    </location>
</feature>
<dbReference type="Pfam" id="PF01914">
    <property type="entry name" value="MarC"/>
    <property type="match status" value="1"/>
</dbReference>